<reference evidence="2 3" key="1">
    <citation type="submission" date="2019-03" db="EMBL/GenBank/DDBJ databases">
        <title>Metabolic potential of uncultured bacteria and archaea associated with petroleum seepage in deep-sea sediments.</title>
        <authorList>
            <person name="Dong X."/>
            <person name="Hubert C."/>
        </authorList>
    </citation>
    <scope>NUCLEOTIDE SEQUENCE [LARGE SCALE GENOMIC DNA]</scope>
    <source>
        <strain evidence="2">E44_bin18</strain>
    </source>
</reference>
<dbReference type="InterPro" id="IPR002725">
    <property type="entry name" value="YgjP-like_metallopeptidase"/>
</dbReference>
<dbReference type="InterPro" id="IPR053136">
    <property type="entry name" value="UTP_pyrophosphatase-like"/>
</dbReference>
<gene>
    <name evidence="2" type="ORF">E3J62_04820</name>
</gene>
<dbReference type="Pfam" id="PF01863">
    <property type="entry name" value="YgjP-like"/>
    <property type="match status" value="1"/>
</dbReference>
<name>A0A523UUP6_UNCT6</name>
<dbReference type="AlphaFoldDB" id="A0A523UUP6"/>
<sequence>MIYRGIRYKVHRRSIKYPRLEFRTGSLDLILPPSAKPKEILEKHRTWILKKQQFITDCLSASSSKHIVLRSESEFRRLALSLVESFSRGLRVSVNAVFFRKMRTKWASCSLKRNIMLNSHMRSLPEVLVEYVLYHEMVHLLERRHNERFWNLISRRFPDHGEKEKSLFSYWFLVQGRIAGNWGQTPRGRKPSTS</sequence>
<evidence type="ECO:0000259" key="1">
    <source>
        <dbReference type="Pfam" id="PF01863"/>
    </source>
</evidence>
<proteinExistence type="predicted"/>
<evidence type="ECO:0000313" key="3">
    <source>
        <dbReference type="Proteomes" id="UP000315525"/>
    </source>
</evidence>
<dbReference type="Gene3D" id="3.30.2010.10">
    <property type="entry name" value="Metalloproteases ('zincins'), catalytic domain"/>
    <property type="match status" value="1"/>
</dbReference>
<dbReference type="EMBL" id="SOJN01000062">
    <property type="protein sequence ID" value="TET46258.1"/>
    <property type="molecule type" value="Genomic_DNA"/>
</dbReference>
<dbReference type="PANTHER" id="PTHR30399:SF1">
    <property type="entry name" value="UTP PYROPHOSPHATASE"/>
    <property type="match status" value="1"/>
</dbReference>
<protein>
    <submittedName>
        <fullName evidence="2">M48 family peptidase</fullName>
    </submittedName>
</protein>
<accession>A0A523UUP6</accession>
<dbReference type="CDD" id="cd07344">
    <property type="entry name" value="M48_yhfN_like"/>
    <property type="match status" value="1"/>
</dbReference>
<organism evidence="2 3">
    <name type="scientific">candidate division TA06 bacterium</name>
    <dbReference type="NCBI Taxonomy" id="2250710"/>
    <lineage>
        <taxon>Bacteria</taxon>
        <taxon>Bacteria division TA06</taxon>
    </lineage>
</organism>
<feature type="domain" description="YgjP-like metallopeptidase" evidence="1">
    <location>
        <begin position="80"/>
        <end position="167"/>
    </location>
</feature>
<dbReference type="Proteomes" id="UP000315525">
    <property type="component" value="Unassembled WGS sequence"/>
</dbReference>
<dbReference type="PANTHER" id="PTHR30399">
    <property type="entry name" value="UNCHARACTERIZED PROTEIN YGJP"/>
    <property type="match status" value="1"/>
</dbReference>
<evidence type="ECO:0000313" key="2">
    <source>
        <dbReference type="EMBL" id="TET46258.1"/>
    </source>
</evidence>
<comment type="caution">
    <text evidence="2">The sequence shown here is derived from an EMBL/GenBank/DDBJ whole genome shotgun (WGS) entry which is preliminary data.</text>
</comment>